<reference evidence="5" key="1">
    <citation type="submission" date="2025-05" db="UniProtKB">
        <authorList>
            <consortium name="EnsemblMetazoa"/>
        </authorList>
    </citation>
    <scope>IDENTIFICATION</scope>
</reference>
<dbReference type="Pfam" id="PF00589">
    <property type="entry name" value="Phage_integrase"/>
    <property type="match status" value="1"/>
</dbReference>
<dbReference type="RefSeq" id="XP_050503372.1">
    <property type="nucleotide sequence ID" value="XM_050647415.1"/>
</dbReference>
<evidence type="ECO:0000259" key="4">
    <source>
        <dbReference type="PROSITE" id="PS51898"/>
    </source>
</evidence>
<dbReference type="PROSITE" id="PS51898">
    <property type="entry name" value="TYR_RECOMBINASE"/>
    <property type="match status" value="1"/>
</dbReference>
<dbReference type="Proteomes" id="UP001652700">
    <property type="component" value="Unplaced"/>
</dbReference>
<evidence type="ECO:0000256" key="1">
    <source>
        <dbReference type="ARBA" id="ARBA00023125"/>
    </source>
</evidence>
<sequence length="371" mass="42394">MDSDSEIENTPPELREQANSLSLLPSTSREKYETTYKQFMDWKKKYKTKSFSENIIMAYFEELSKSRKSSTLWSIYSMLKSTININHGINISTYAKLRTFLKRKSDGYIAKKAQTLTSEEINQFIREAPDDRYLLTKVVMVIAISGACRRSELWKLKINEIEDLKSALIVKLSDTKTKAPRSFTITGTFYNICKKYILLRPSDLHENRFFLNYQKGKCTRQVVGINKFCKMPQEIASFLKLPNPKLYTGHTFRRSSATVLANSGSDLLTLKRHGGWRSNSVAEGYVDDSMLSKINISNKIMQSIDQQMSTAVPTDVNAISQPKSSFTVESFASDVPSTFTADLNIVENKTNSPRNFIQNCSNFTVNYNYNN</sequence>
<dbReference type="CDD" id="cd00397">
    <property type="entry name" value="DNA_BRE_C"/>
    <property type="match status" value="1"/>
</dbReference>
<feature type="region of interest" description="Disordered" evidence="3">
    <location>
        <begin position="1"/>
        <end position="20"/>
    </location>
</feature>
<accession>A0ABM5JZK5</accession>
<dbReference type="PANTHER" id="PTHR30349">
    <property type="entry name" value="PHAGE INTEGRASE-RELATED"/>
    <property type="match status" value="1"/>
</dbReference>
<dbReference type="GeneID" id="126882452"/>
<name>A0ABM5JZK5_DIAVI</name>
<keyword evidence="2" id="KW-0233">DNA recombination</keyword>
<dbReference type="InterPro" id="IPR050090">
    <property type="entry name" value="Tyrosine_recombinase_XerCD"/>
</dbReference>
<dbReference type="PANTHER" id="PTHR30349:SF41">
    <property type="entry name" value="INTEGRASE_RECOMBINASE PROTEIN MJ0367-RELATED"/>
    <property type="match status" value="1"/>
</dbReference>
<dbReference type="InterPro" id="IPR013762">
    <property type="entry name" value="Integrase-like_cat_sf"/>
</dbReference>
<evidence type="ECO:0000256" key="2">
    <source>
        <dbReference type="ARBA" id="ARBA00023172"/>
    </source>
</evidence>
<dbReference type="InterPro" id="IPR002104">
    <property type="entry name" value="Integrase_catalytic"/>
</dbReference>
<evidence type="ECO:0000313" key="6">
    <source>
        <dbReference type="Proteomes" id="UP001652700"/>
    </source>
</evidence>
<keyword evidence="6" id="KW-1185">Reference proteome</keyword>
<protein>
    <recommendedName>
        <fullName evidence="4">Tyr recombinase domain-containing protein</fullName>
    </recommendedName>
</protein>
<feature type="domain" description="Tyr recombinase" evidence="4">
    <location>
        <begin position="111"/>
        <end position="298"/>
    </location>
</feature>
<dbReference type="EnsemblMetazoa" id="XM_050647415.1">
    <property type="protein sequence ID" value="XP_050503372.1"/>
    <property type="gene ID" value="LOC126882452"/>
</dbReference>
<dbReference type="Gene3D" id="1.10.443.10">
    <property type="entry name" value="Intergrase catalytic core"/>
    <property type="match status" value="1"/>
</dbReference>
<evidence type="ECO:0000313" key="5">
    <source>
        <dbReference type="EnsemblMetazoa" id="XP_050503372.1"/>
    </source>
</evidence>
<evidence type="ECO:0000256" key="3">
    <source>
        <dbReference type="SAM" id="MobiDB-lite"/>
    </source>
</evidence>
<organism evidence="5 6">
    <name type="scientific">Diabrotica virgifera virgifera</name>
    <name type="common">western corn rootworm</name>
    <dbReference type="NCBI Taxonomy" id="50390"/>
    <lineage>
        <taxon>Eukaryota</taxon>
        <taxon>Metazoa</taxon>
        <taxon>Ecdysozoa</taxon>
        <taxon>Arthropoda</taxon>
        <taxon>Hexapoda</taxon>
        <taxon>Insecta</taxon>
        <taxon>Pterygota</taxon>
        <taxon>Neoptera</taxon>
        <taxon>Endopterygota</taxon>
        <taxon>Coleoptera</taxon>
        <taxon>Polyphaga</taxon>
        <taxon>Cucujiformia</taxon>
        <taxon>Chrysomeloidea</taxon>
        <taxon>Chrysomelidae</taxon>
        <taxon>Galerucinae</taxon>
        <taxon>Diabroticina</taxon>
        <taxon>Diabroticites</taxon>
        <taxon>Diabrotica</taxon>
    </lineage>
</organism>
<dbReference type="InterPro" id="IPR011010">
    <property type="entry name" value="DNA_brk_join_enz"/>
</dbReference>
<keyword evidence="1" id="KW-0238">DNA-binding</keyword>
<dbReference type="SUPFAM" id="SSF56349">
    <property type="entry name" value="DNA breaking-rejoining enzymes"/>
    <property type="match status" value="1"/>
</dbReference>
<proteinExistence type="predicted"/>